<feature type="region of interest" description="Disordered" evidence="4">
    <location>
        <begin position="554"/>
        <end position="664"/>
    </location>
</feature>
<evidence type="ECO:0000256" key="4">
    <source>
        <dbReference type="SAM" id="MobiDB-lite"/>
    </source>
</evidence>
<evidence type="ECO:0000313" key="7">
    <source>
        <dbReference type="EMBL" id="GAA94268.1"/>
    </source>
</evidence>
<evidence type="ECO:0000313" key="8">
    <source>
        <dbReference type="Proteomes" id="UP000009131"/>
    </source>
</evidence>
<reference evidence="7 8" key="2">
    <citation type="journal article" date="2012" name="Open Biol.">
        <title>Characteristics of nucleosomes and linker DNA regions on the genome of the basidiomycete Mixia osmundae revealed by mono- and dinucleosome mapping.</title>
        <authorList>
            <person name="Nishida H."/>
            <person name="Kondo S."/>
            <person name="Matsumoto T."/>
            <person name="Suzuki Y."/>
            <person name="Yoshikawa H."/>
            <person name="Taylor T.D."/>
            <person name="Sugiyama J."/>
        </authorList>
    </citation>
    <scope>NUCLEOTIDE SEQUENCE [LARGE SCALE GENOMIC DNA]</scope>
    <source>
        <strain evidence="8">CBS 9802 / IAM 14324 / JCM 22182 / KY 12970</strain>
    </source>
</reference>
<dbReference type="GO" id="GO:0000747">
    <property type="term" value="P:conjugation with cellular fusion"/>
    <property type="evidence" value="ECO:0007669"/>
    <property type="project" value="TreeGrafter"/>
</dbReference>
<dbReference type="InterPro" id="IPR001683">
    <property type="entry name" value="PX_dom"/>
</dbReference>
<dbReference type="SUPFAM" id="SSF64268">
    <property type="entry name" value="PX domain"/>
    <property type="match status" value="1"/>
</dbReference>
<gene>
    <name evidence="7" type="primary">Mo00917</name>
    <name evidence="7" type="ORF">E5Q_00917</name>
</gene>
<dbReference type="STRING" id="764103.G7DUK8"/>
<protein>
    <recommendedName>
        <fullName evidence="9">SH3 domain-containing protein</fullName>
    </recommendedName>
</protein>
<dbReference type="HOGENOM" id="CLU_014957_0_0_1"/>
<dbReference type="Pfam" id="PF07653">
    <property type="entry name" value="SH3_2"/>
    <property type="match status" value="1"/>
</dbReference>
<dbReference type="SMART" id="SM00326">
    <property type="entry name" value="SH3"/>
    <property type="match status" value="2"/>
</dbReference>
<organism evidence="7 8">
    <name type="scientific">Mixia osmundae (strain CBS 9802 / IAM 14324 / JCM 22182 / KY 12970)</name>
    <dbReference type="NCBI Taxonomy" id="764103"/>
    <lineage>
        <taxon>Eukaryota</taxon>
        <taxon>Fungi</taxon>
        <taxon>Dikarya</taxon>
        <taxon>Basidiomycota</taxon>
        <taxon>Pucciniomycotina</taxon>
        <taxon>Mixiomycetes</taxon>
        <taxon>Mixiales</taxon>
        <taxon>Mixiaceae</taxon>
        <taxon>Mixia</taxon>
    </lineage>
</organism>
<dbReference type="InterPro" id="IPR036028">
    <property type="entry name" value="SH3-like_dom_sf"/>
</dbReference>
<evidence type="ECO:0000256" key="3">
    <source>
        <dbReference type="PROSITE-ProRule" id="PRU00192"/>
    </source>
</evidence>
<dbReference type="GO" id="GO:0051130">
    <property type="term" value="P:positive regulation of cellular component organization"/>
    <property type="evidence" value="ECO:0007669"/>
    <property type="project" value="UniProtKB-ARBA"/>
</dbReference>
<dbReference type="Gene3D" id="3.30.1520.10">
    <property type="entry name" value="Phox-like domain"/>
    <property type="match status" value="1"/>
</dbReference>
<feature type="compositionally biased region" description="Polar residues" evidence="4">
    <location>
        <begin position="320"/>
        <end position="354"/>
    </location>
</feature>
<dbReference type="eggNOG" id="KOG4773">
    <property type="taxonomic scope" value="Eukaryota"/>
</dbReference>
<dbReference type="Gene3D" id="2.30.30.40">
    <property type="entry name" value="SH3 Domains"/>
    <property type="match status" value="2"/>
</dbReference>
<dbReference type="InterPro" id="IPR001452">
    <property type="entry name" value="SH3_domain"/>
</dbReference>
<dbReference type="PANTHER" id="PTHR15706:SF2">
    <property type="entry name" value="SH3 AND PX DOMAIN-CONTAINING PROTEIN 2A"/>
    <property type="match status" value="1"/>
</dbReference>
<feature type="domain" description="SH3" evidence="5">
    <location>
        <begin position="209"/>
        <end position="271"/>
    </location>
</feature>
<feature type="compositionally biased region" description="Polar residues" evidence="4">
    <location>
        <begin position="611"/>
        <end position="620"/>
    </location>
</feature>
<evidence type="ECO:0000256" key="1">
    <source>
        <dbReference type="ARBA" id="ARBA00022443"/>
    </source>
</evidence>
<dbReference type="Pfam" id="PF00787">
    <property type="entry name" value="PX"/>
    <property type="match status" value="1"/>
</dbReference>
<dbReference type="CDD" id="cd11879">
    <property type="entry name" value="SH3_Bem1p_2"/>
    <property type="match status" value="1"/>
</dbReference>
<evidence type="ECO:0000259" key="5">
    <source>
        <dbReference type="PROSITE" id="PS50002"/>
    </source>
</evidence>
<dbReference type="GO" id="GO:0005938">
    <property type="term" value="C:cell cortex"/>
    <property type="evidence" value="ECO:0007669"/>
    <property type="project" value="UniProtKB-ARBA"/>
</dbReference>
<dbReference type="AlphaFoldDB" id="G7DUK8"/>
<dbReference type="Pfam" id="PF00018">
    <property type="entry name" value="SH3_1"/>
    <property type="match status" value="1"/>
</dbReference>
<feature type="domain" description="SH3" evidence="5">
    <location>
        <begin position="75"/>
        <end position="150"/>
    </location>
</feature>
<name>G7DUK8_MIXOS</name>
<dbReference type="SUPFAM" id="SSF50044">
    <property type="entry name" value="SH3-domain"/>
    <property type="match status" value="2"/>
</dbReference>
<accession>G7DUK8</accession>
<dbReference type="PROSITE" id="PS50002">
    <property type="entry name" value="SH3"/>
    <property type="match status" value="2"/>
</dbReference>
<dbReference type="InterPro" id="IPR051228">
    <property type="entry name" value="NADPH_Oxidase/PX-Domain"/>
</dbReference>
<dbReference type="EMBL" id="BABT02000029">
    <property type="protein sequence ID" value="GAA94268.1"/>
    <property type="molecule type" value="Genomic_DNA"/>
</dbReference>
<feature type="compositionally biased region" description="Polar residues" evidence="4">
    <location>
        <begin position="157"/>
        <end position="171"/>
    </location>
</feature>
<dbReference type="GO" id="GO:1902494">
    <property type="term" value="C:catalytic complex"/>
    <property type="evidence" value="ECO:0007669"/>
    <property type="project" value="UniProtKB-ARBA"/>
</dbReference>
<feature type="compositionally biased region" description="Low complexity" evidence="4">
    <location>
        <begin position="402"/>
        <end position="411"/>
    </location>
</feature>
<feature type="region of interest" description="Disordered" evidence="4">
    <location>
        <begin position="152"/>
        <end position="210"/>
    </location>
</feature>
<dbReference type="SUPFAM" id="SSF54277">
    <property type="entry name" value="CAD &amp; PB1 domains"/>
    <property type="match status" value="1"/>
</dbReference>
<dbReference type="GO" id="GO:0035091">
    <property type="term" value="F:phosphatidylinositol binding"/>
    <property type="evidence" value="ECO:0007669"/>
    <property type="project" value="InterPro"/>
</dbReference>
<dbReference type="GO" id="GO:0030674">
    <property type="term" value="F:protein-macromolecule adaptor activity"/>
    <property type="evidence" value="ECO:0007669"/>
    <property type="project" value="TreeGrafter"/>
</dbReference>
<dbReference type="FunCoup" id="G7DUK8">
    <property type="interactions" value="65"/>
</dbReference>
<dbReference type="OrthoDB" id="548867at2759"/>
<feature type="region of interest" description="Disordered" evidence="4">
    <location>
        <begin position="313"/>
        <end position="354"/>
    </location>
</feature>
<evidence type="ECO:0008006" key="9">
    <source>
        <dbReference type="Google" id="ProtNLM"/>
    </source>
</evidence>
<keyword evidence="2" id="KW-0677">Repeat</keyword>
<dbReference type="GO" id="GO:0043332">
    <property type="term" value="C:mating projection tip"/>
    <property type="evidence" value="ECO:0007669"/>
    <property type="project" value="TreeGrafter"/>
</dbReference>
<evidence type="ECO:0000259" key="6">
    <source>
        <dbReference type="PROSITE" id="PS50195"/>
    </source>
</evidence>
<feature type="compositionally biased region" description="Polar residues" evidence="4">
    <location>
        <begin position="367"/>
        <end position="376"/>
    </location>
</feature>
<feature type="compositionally biased region" description="Polar residues" evidence="4">
    <location>
        <begin position="193"/>
        <end position="205"/>
    </location>
</feature>
<dbReference type="RefSeq" id="XP_014564956.1">
    <property type="nucleotide sequence ID" value="XM_014709470.1"/>
</dbReference>
<keyword evidence="1 3" id="KW-0728">SH3 domain</keyword>
<reference evidence="7 8" key="1">
    <citation type="journal article" date="2011" name="J. Gen. Appl. Microbiol.">
        <title>Draft genome sequencing of the enigmatic basidiomycete Mixia osmundae.</title>
        <authorList>
            <person name="Nishida H."/>
            <person name="Nagatsuka Y."/>
            <person name="Sugiyama J."/>
        </authorList>
    </citation>
    <scope>NUCLEOTIDE SEQUENCE [LARGE SCALE GENOMIC DNA]</scope>
    <source>
        <strain evidence="8">CBS 9802 / IAM 14324 / JCM 22182 / KY 12970</strain>
    </source>
</reference>
<proteinExistence type="predicted"/>
<evidence type="ECO:0000256" key="2">
    <source>
        <dbReference type="ARBA" id="ARBA00022737"/>
    </source>
</evidence>
<dbReference type="InterPro" id="IPR035550">
    <property type="entry name" value="Bem1/Scd2_PX"/>
</dbReference>
<dbReference type="FunFam" id="2.30.30.40:FF:000093">
    <property type="entry name" value="Protein kinase activator Bem1"/>
    <property type="match status" value="1"/>
</dbReference>
<keyword evidence="8" id="KW-1185">Reference proteome</keyword>
<dbReference type="InterPro" id="IPR036871">
    <property type="entry name" value="PX_dom_sf"/>
</dbReference>
<feature type="compositionally biased region" description="Polar residues" evidence="4">
    <location>
        <begin position="384"/>
        <end position="394"/>
    </location>
</feature>
<feature type="domain" description="PX" evidence="6">
    <location>
        <begin position="425"/>
        <end position="554"/>
    </location>
</feature>
<sequence>MKSIRRSLNKDKISTPTNFQTTASGAGAMQYSSFVPAGPQNQSAAARSAVPIASGQSRSLGASSGANMSAIVAGPPKMVVRSIRPYRARTPQEISFEEGDFFHVVGTGPDGSREGSLPGTADAEDWYDAANPSTGMRGLVPKSFFQVLARNERDQRTQPAQQQRPLQNARSMGNMRGGPAQQQETVPPMPSNPRASNSRRLSASGQPGKGPLYGVVQYDFKAERSDELDAKRGEPLIIIAQSNHEWFVAKPIGRLGGPGLIPVSFVEIQDMATGKAVDIDIVNEMIRGGALPPVEEWKKNTAEYKQSSIPLGRFDFNKSAPASNGSADSRTSTTLNSRAPGPSTSRQANSHYETSTAKLTPNEYAQNAYSHSSPNLGAQDAISRANSTTPNGLYTDQREPGRQSQQSSSRRSMPRDELTSAGFNQRYGLVTKAAVESFHFEEGSFWLHVRATFASGLSLVLYRLYEHFYDFQIALMNEFPVEAGRELPLHARPGDRPQRILPMMPGPTSQVDEIVCAQRVADLTIYLAELCQLPKYIRENALFFDFLSPRKGDVQVNQPSKASEPADGMSNGMEPTGSGRSSNGNGLTNGMSSMRISPQTTSAQPPRAIPSASSTASSRWTPPSTSTAHTSASSDPRSSHGRSGLVSAGSIPPVPQTNGRTSQPLAPLTASFLKIKVFHRNTDDLIAIRVPPDVNFVGLLDKIRDRLGDNVNRIRFREEAGMGVPPSGGQVLVAGGARLIELCDDDDFNWWTRSGCKYILYVD</sequence>
<dbReference type="OMA" id="EYWFRID"/>
<dbReference type="Gene3D" id="3.10.20.90">
    <property type="entry name" value="Phosphatidylinositol 3-kinase Catalytic Subunit, Chain A, domain 1"/>
    <property type="match status" value="1"/>
</dbReference>
<feature type="region of interest" description="Disordered" evidence="4">
    <location>
        <begin position="367"/>
        <end position="420"/>
    </location>
</feature>
<dbReference type="PANTHER" id="PTHR15706">
    <property type="entry name" value="SH3 MULTIPLE DOMAIN"/>
    <property type="match status" value="1"/>
</dbReference>
<dbReference type="Proteomes" id="UP000009131">
    <property type="component" value="Unassembled WGS sequence"/>
</dbReference>
<feature type="region of interest" description="Disordered" evidence="4">
    <location>
        <begin position="1"/>
        <end position="22"/>
    </location>
</feature>
<feature type="compositionally biased region" description="Polar residues" evidence="4">
    <location>
        <begin position="578"/>
        <end position="604"/>
    </location>
</feature>
<dbReference type="InParanoid" id="G7DUK8"/>
<dbReference type="PROSITE" id="PS50195">
    <property type="entry name" value="PX"/>
    <property type="match status" value="1"/>
</dbReference>
<comment type="caution">
    <text evidence="7">The sequence shown here is derived from an EMBL/GenBank/DDBJ whole genome shotgun (WGS) entry which is preliminary data.</text>
</comment>
<feature type="compositionally biased region" description="Low complexity" evidence="4">
    <location>
        <begin position="621"/>
        <end position="634"/>
    </location>
</feature>
<dbReference type="CDD" id="cd06890">
    <property type="entry name" value="PX_Bem1p"/>
    <property type="match status" value="1"/>
</dbReference>
<dbReference type="InterPro" id="IPR035549">
    <property type="entry name" value="Bem1/Scd2_SH3_2"/>
</dbReference>